<organism evidence="1 2">
    <name type="scientific">Lacihabitans lacunae</name>
    <dbReference type="NCBI Taxonomy" id="1028214"/>
    <lineage>
        <taxon>Bacteria</taxon>
        <taxon>Pseudomonadati</taxon>
        <taxon>Bacteroidota</taxon>
        <taxon>Cytophagia</taxon>
        <taxon>Cytophagales</taxon>
        <taxon>Leadbetterellaceae</taxon>
        <taxon>Lacihabitans</taxon>
    </lineage>
</organism>
<sequence length="471" mass="49362">MIPNVSTLGTCTVADKGKVVFYGPDNSLRVCNGTSWLNISNSSELNLPFSATQSNADNTLFSVSNSNVANDKSAIKGITNSAFGGSGIYGVSDNFYPTGTTYGVSAVNRSLNSNGYGLFGYHTGSGIATYGETPSGVGVYGKSIGGIGIKGFSLTGIGGYFISSSMAYSLLAIGGKVGLGTETPTKAYMVVDGKIGATHAIFGENTSGVAIESDYPGISFNGYWNSGRKPLINGYLGGLGFNPINGQMVLYNTNSSNTAGNNVITQDLITMNNAGFVGVGISPANKLDVNGRMRIRHTVVSDTQYTSGVWMSNSSNSLSIADGAFYGNKSDTETGIFIGNNWRFWVKNNGNVVNSGFTQLGNDIPSGSESGASAPAIKTLKLVGTTSNSDGGNVILNTGISKSKILDISILINTQNVPFNLPISIPNGYTLENGFECQYICINSQLKVYNVPSNSYNILSKAFTVLITYEE</sequence>
<protein>
    <submittedName>
        <fullName evidence="1">Uncharacterized protein</fullName>
    </submittedName>
</protein>
<evidence type="ECO:0000313" key="2">
    <source>
        <dbReference type="Proteomes" id="UP001595616"/>
    </source>
</evidence>
<dbReference type="RefSeq" id="WP_379838155.1">
    <property type="nucleotide sequence ID" value="NZ_JBHRYQ010000001.1"/>
</dbReference>
<dbReference type="Proteomes" id="UP001595616">
    <property type="component" value="Unassembled WGS sequence"/>
</dbReference>
<reference evidence="2" key="1">
    <citation type="journal article" date="2019" name="Int. J. Syst. Evol. Microbiol.">
        <title>The Global Catalogue of Microorganisms (GCM) 10K type strain sequencing project: providing services to taxonomists for standard genome sequencing and annotation.</title>
        <authorList>
            <consortium name="The Broad Institute Genomics Platform"/>
            <consortium name="The Broad Institute Genome Sequencing Center for Infectious Disease"/>
            <person name="Wu L."/>
            <person name="Ma J."/>
        </authorList>
    </citation>
    <scope>NUCLEOTIDE SEQUENCE [LARGE SCALE GENOMIC DNA]</scope>
    <source>
        <strain evidence="2">CECT 7956</strain>
    </source>
</reference>
<comment type="caution">
    <text evidence="1">The sequence shown here is derived from an EMBL/GenBank/DDBJ whole genome shotgun (WGS) entry which is preliminary data.</text>
</comment>
<gene>
    <name evidence="1" type="ORF">ACFOOI_11680</name>
</gene>
<accession>A0ABV7YVB9</accession>
<proteinExistence type="predicted"/>
<keyword evidence="2" id="KW-1185">Reference proteome</keyword>
<dbReference type="EMBL" id="JBHRYQ010000001">
    <property type="protein sequence ID" value="MFC3811314.1"/>
    <property type="molecule type" value="Genomic_DNA"/>
</dbReference>
<name>A0ABV7YVB9_9BACT</name>
<evidence type="ECO:0000313" key="1">
    <source>
        <dbReference type="EMBL" id="MFC3811314.1"/>
    </source>
</evidence>